<dbReference type="PANTHER" id="PTHR34315">
    <property type="match status" value="1"/>
</dbReference>
<sequence length="220" mass="23823">TCITAPETTEGPYYINDEIVRTDLRENQTGVTLILDIGVIDINTCEPLSDAFVELWAANATGVYSSYTATLGGGDFVSSNETFLRGGYPTNSQGVVELTTIYPGFVRGRTMHVHTMVHLNYELNSNGTLASHTGSLIHIGQLFANESWNDAVYNTSPYTTDTNERTYNADDSIYAAANTAGYNAEMDIVMLGSDISDGLLGYITIGVDSTATYSITNTNY</sequence>
<dbReference type="HOGENOM" id="CLU_027719_4_2_1"/>
<dbReference type="InterPro" id="IPR000627">
    <property type="entry name" value="Intradiol_dOase_C"/>
</dbReference>
<dbReference type="GO" id="GO:0016702">
    <property type="term" value="F:oxidoreductase activity, acting on single donors with incorporation of molecular oxygen, incorporation of two atoms of oxygen"/>
    <property type="evidence" value="ECO:0007669"/>
    <property type="project" value="InterPro"/>
</dbReference>
<organism evidence="2 3">
    <name type="scientific">Heterobasidion irregulare (strain TC 32-1)</name>
    <dbReference type="NCBI Taxonomy" id="747525"/>
    <lineage>
        <taxon>Eukaryota</taxon>
        <taxon>Fungi</taxon>
        <taxon>Dikarya</taxon>
        <taxon>Basidiomycota</taxon>
        <taxon>Agaricomycotina</taxon>
        <taxon>Agaricomycetes</taxon>
        <taxon>Russulales</taxon>
        <taxon>Bondarzewiaceae</taxon>
        <taxon>Heterobasidion</taxon>
        <taxon>Heterobasidion annosum species complex</taxon>
    </lineage>
</organism>
<dbReference type="GeneID" id="20668914"/>
<reference evidence="2 3" key="1">
    <citation type="journal article" date="2012" name="New Phytol.">
        <title>Insight into trade-off between wood decay and parasitism from the genome of a fungal forest pathogen.</title>
        <authorList>
            <person name="Olson A."/>
            <person name="Aerts A."/>
            <person name="Asiegbu F."/>
            <person name="Belbahri L."/>
            <person name="Bouzid O."/>
            <person name="Broberg A."/>
            <person name="Canback B."/>
            <person name="Coutinho P.M."/>
            <person name="Cullen D."/>
            <person name="Dalman K."/>
            <person name="Deflorio G."/>
            <person name="van Diepen L.T."/>
            <person name="Dunand C."/>
            <person name="Duplessis S."/>
            <person name="Durling M."/>
            <person name="Gonthier P."/>
            <person name="Grimwood J."/>
            <person name="Fossdal C.G."/>
            <person name="Hansson D."/>
            <person name="Henrissat B."/>
            <person name="Hietala A."/>
            <person name="Himmelstrand K."/>
            <person name="Hoffmeister D."/>
            <person name="Hogberg N."/>
            <person name="James T.Y."/>
            <person name="Karlsson M."/>
            <person name="Kohler A."/>
            <person name="Kues U."/>
            <person name="Lee Y.H."/>
            <person name="Lin Y.C."/>
            <person name="Lind M."/>
            <person name="Lindquist E."/>
            <person name="Lombard V."/>
            <person name="Lucas S."/>
            <person name="Lunden K."/>
            <person name="Morin E."/>
            <person name="Murat C."/>
            <person name="Park J."/>
            <person name="Raffaello T."/>
            <person name="Rouze P."/>
            <person name="Salamov A."/>
            <person name="Schmutz J."/>
            <person name="Solheim H."/>
            <person name="Stahlberg J."/>
            <person name="Velez H."/>
            <person name="de Vries R.P."/>
            <person name="Wiebenga A."/>
            <person name="Woodward S."/>
            <person name="Yakovlev I."/>
            <person name="Garbelotto M."/>
            <person name="Martin F."/>
            <person name="Grigoriev I.V."/>
            <person name="Stenlid J."/>
        </authorList>
    </citation>
    <scope>NUCLEOTIDE SEQUENCE [LARGE SCALE GENOMIC DNA]</scope>
    <source>
        <strain evidence="2 3">TC 32-1</strain>
    </source>
</reference>
<dbReference type="EMBL" id="KI925458">
    <property type="protein sequence ID" value="ETW81564.1"/>
    <property type="molecule type" value="Genomic_DNA"/>
</dbReference>
<dbReference type="KEGG" id="hir:HETIRDRAFT_241995"/>
<proteinExistence type="predicted"/>
<dbReference type="InterPro" id="IPR015889">
    <property type="entry name" value="Intradiol_dOase_core"/>
</dbReference>
<dbReference type="InParanoid" id="W4K734"/>
<dbReference type="CDD" id="cd03457">
    <property type="entry name" value="intradiol_dioxygenase_like"/>
    <property type="match status" value="1"/>
</dbReference>
<feature type="domain" description="Intradiol ring-cleavage dioxygenases" evidence="1">
    <location>
        <begin position="11"/>
        <end position="105"/>
    </location>
</feature>
<dbReference type="AlphaFoldDB" id="W4K734"/>
<feature type="non-terminal residue" evidence="2">
    <location>
        <position position="220"/>
    </location>
</feature>
<dbReference type="Pfam" id="PF00775">
    <property type="entry name" value="Dioxygenase_C"/>
    <property type="match status" value="1"/>
</dbReference>
<evidence type="ECO:0000259" key="1">
    <source>
        <dbReference type="Pfam" id="PF00775"/>
    </source>
</evidence>
<accession>W4K734</accession>
<dbReference type="RefSeq" id="XP_009546196.1">
    <property type="nucleotide sequence ID" value="XM_009547901.1"/>
</dbReference>
<name>W4K734_HETIT</name>
<dbReference type="PANTHER" id="PTHR34315:SF1">
    <property type="entry name" value="INTRADIOL RING-CLEAVAGE DIOXYGENASES DOMAIN-CONTAINING PROTEIN-RELATED"/>
    <property type="match status" value="1"/>
</dbReference>
<dbReference type="GO" id="GO:0008199">
    <property type="term" value="F:ferric iron binding"/>
    <property type="evidence" value="ECO:0007669"/>
    <property type="project" value="InterPro"/>
</dbReference>
<keyword evidence="3" id="KW-1185">Reference proteome</keyword>
<gene>
    <name evidence="2" type="ORF">HETIRDRAFT_241995</name>
</gene>
<dbReference type="eggNOG" id="ENOG502QWMN">
    <property type="taxonomic scope" value="Eukaryota"/>
</dbReference>
<dbReference type="Gene3D" id="2.60.130.10">
    <property type="entry name" value="Aromatic compound dioxygenase"/>
    <property type="match status" value="1"/>
</dbReference>
<dbReference type="OrthoDB" id="121380at2759"/>
<dbReference type="SUPFAM" id="SSF49482">
    <property type="entry name" value="Aromatic compound dioxygenase"/>
    <property type="match status" value="1"/>
</dbReference>
<protein>
    <recommendedName>
        <fullName evidence="1">Intradiol ring-cleavage dioxygenases domain-containing protein</fullName>
    </recommendedName>
</protein>
<feature type="non-terminal residue" evidence="2">
    <location>
        <position position="1"/>
    </location>
</feature>
<evidence type="ECO:0000313" key="2">
    <source>
        <dbReference type="EMBL" id="ETW81564.1"/>
    </source>
</evidence>
<evidence type="ECO:0000313" key="3">
    <source>
        <dbReference type="Proteomes" id="UP000030671"/>
    </source>
</evidence>
<dbReference type="Proteomes" id="UP000030671">
    <property type="component" value="Unassembled WGS sequence"/>
</dbReference>